<accession>A0A2N9G2V6</accession>
<dbReference type="EMBL" id="OIVN01001400">
    <property type="protein sequence ID" value="SPC93511.1"/>
    <property type="molecule type" value="Genomic_DNA"/>
</dbReference>
<proteinExistence type="predicted"/>
<gene>
    <name evidence="1" type="ORF">FSB_LOCUS21393</name>
</gene>
<dbReference type="AlphaFoldDB" id="A0A2N9G2V6"/>
<sequence>MARQEEFMRIGARMDRLEVDKVKKPQVENLDDEDEPIWDKEDRNNYEKKKKNAIADKITVETLQMKEKMEKLQISF</sequence>
<evidence type="ECO:0000313" key="1">
    <source>
        <dbReference type="EMBL" id="SPC93511.1"/>
    </source>
</evidence>
<reference evidence="1" key="1">
    <citation type="submission" date="2018-02" db="EMBL/GenBank/DDBJ databases">
        <authorList>
            <person name="Cohen D.B."/>
            <person name="Kent A.D."/>
        </authorList>
    </citation>
    <scope>NUCLEOTIDE SEQUENCE</scope>
</reference>
<organism evidence="1">
    <name type="scientific">Fagus sylvatica</name>
    <name type="common">Beechnut</name>
    <dbReference type="NCBI Taxonomy" id="28930"/>
    <lineage>
        <taxon>Eukaryota</taxon>
        <taxon>Viridiplantae</taxon>
        <taxon>Streptophyta</taxon>
        <taxon>Embryophyta</taxon>
        <taxon>Tracheophyta</taxon>
        <taxon>Spermatophyta</taxon>
        <taxon>Magnoliopsida</taxon>
        <taxon>eudicotyledons</taxon>
        <taxon>Gunneridae</taxon>
        <taxon>Pentapetalae</taxon>
        <taxon>rosids</taxon>
        <taxon>fabids</taxon>
        <taxon>Fagales</taxon>
        <taxon>Fagaceae</taxon>
        <taxon>Fagus</taxon>
    </lineage>
</organism>
<name>A0A2N9G2V6_FAGSY</name>
<protein>
    <submittedName>
        <fullName evidence="1">Uncharacterized protein</fullName>
    </submittedName>
</protein>